<dbReference type="Proteomes" id="UP000054324">
    <property type="component" value="Unassembled WGS sequence"/>
</dbReference>
<proteinExistence type="predicted"/>
<dbReference type="AlphaFoldDB" id="A0A074ZN80"/>
<protein>
    <submittedName>
        <fullName evidence="2">Uncharacterized protein</fullName>
    </submittedName>
</protein>
<organism evidence="2 3">
    <name type="scientific">Opisthorchis viverrini</name>
    <name type="common">Southeast Asian liver fluke</name>
    <dbReference type="NCBI Taxonomy" id="6198"/>
    <lineage>
        <taxon>Eukaryota</taxon>
        <taxon>Metazoa</taxon>
        <taxon>Spiralia</taxon>
        <taxon>Lophotrochozoa</taxon>
        <taxon>Platyhelminthes</taxon>
        <taxon>Trematoda</taxon>
        <taxon>Digenea</taxon>
        <taxon>Opisthorchiida</taxon>
        <taxon>Opisthorchiata</taxon>
        <taxon>Opisthorchiidae</taxon>
        <taxon>Opisthorchis</taxon>
    </lineage>
</organism>
<reference evidence="2 3" key="1">
    <citation type="submission" date="2013-11" db="EMBL/GenBank/DDBJ databases">
        <title>Opisthorchis viverrini - life in the bile duct.</title>
        <authorList>
            <person name="Young N.D."/>
            <person name="Nagarajan N."/>
            <person name="Lin S.J."/>
            <person name="Korhonen P.K."/>
            <person name="Jex A.R."/>
            <person name="Hall R.S."/>
            <person name="Safavi-Hemami H."/>
            <person name="Kaewkong W."/>
            <person name="Bertrand D."/>
            <person name="Gao S."/>
            <person name="Seet Q."/>
            <person name="Wongkham S."/>
            <person name="Teh B.T."/>
            <person name="Wongkham C."/>
            <person name="Intapan P.M."/>
            <person name="Maleewong W."/>
            <person name="Yang X."/>
            <person name="Hu M."/>
            <person name="Wang Z."/>
            <person name="Hofmann A."/>
            <person name="Sternberg P.W."/>
            <person name="Tan P."/>
            <person name="Wang J."/>
            <person name="Gasser R.B."/>
        </authorList>
    </citation>
    <scope>NUCLEOTIDE SEQUENCE [LARGE SCALE GENOMIC DNA]</scope>
</reference>
<gene>
    <name evidence="2" type="ORF">T265_04398</name>
</gene>
<feature type="region of interest" description="Disordered" evidence="1">
    <location>
        <begin position="23"/>
        <end position="66"/>
    </location>
</feature>
<dbReference type="KEGG" id="ovi:T265_04398"/>
<sequence length="66" mass="7085">MSFFPTPIASLDSAACQTGARERLNGQTDIQTDRNSCSTRGQSSPPVTTNPSADERASKVRKRAKS</sequence>
<dbReference type="GeneID" id="20318580"/>
<evidence type="ECO:0000256" key="1">
    <source>
        <dbReference type="SAM" id="MobiDB-lite"/>
    </source>
</evidence>
<accession>A0A074ZN80</accession>
<evidence type="ECO:0000313" key="3">
    <source>
        <dbReference type="Proteomes" id="UP000054324"/>
    </source>
</evidence>
<feature type="compositionally biased region" description="Polar residues" evidence="1">
    <location>
        <begin position="25"/>
        <end position="52"/>
    </location>
</feature>
<name>A0A074ZN80_OPIVI</name>
<evidence type="ECO:0000313" key="2">
    <source>
        <dbReference type="EMBL" id="KER28858.1"/>
    </source>
</evidence>
<dbReference type="CTD" id="20318580"/>
<dbReference type="RefSeq" id="XP_009167401.1">
    <property type="nucleotide sequence ID" value="XM_009169137.1"/>
</dbReference>
<keyword evidence="3" id="KW-1185">Reference proteome</keyword>
<dbReference type="EMBL" id="KL596690">
    <property type="protein sequence ID" value="KER28858.1"/>
    <property type="molecule type" value="Genomic_DNA"/>
</dbReference>